<evidence type="ECO:0000259" key="1">
    <source>
        <dbReference type="Pfam" id="PF01593"/>
    </source>
</evidence>
<gene>
    <name evidence="2" type="ORF">C8U37_10244</name>
</gene>
<dbReference type="EMBL" id="QAOM01000002">
    <property type="protein sequence ID" value="PTQ85941.1"/>
    <property type="molecule type" value="Genomic_DNA"/>
</dbReference>
<dbReference type="PANTHER" id="PTHR21197:SF0">
    <property type="entry name" value="UDP-GALACTOPYRANOSE MUTASE"/>
    <property type="match status" value="1"/>
</dbReference>
<dbReference type="OrthoDB" id="9769600at2"/>
<keyword evidence="3" id="KW-1185">Reference proteome</keyword>
<dbReference type="InterPro" id="IPR036188">
    <property type="entry name" value="FAD/NAD-bd_sf"/>
</dbReference>
<evidence type="ECO:0000313" key="2">
    <source>
        <dbReference type="EMBL" id="PTQ85941.1"/>
    </source>
</evidence>
<dbReference type="GO" id="GO:0008767">
    <property type="term" value="F:UDP-galactopyranose mutase activity"/>
    <property type="evidence" value="ECO:0007669"/>
    <property type="project" value="TreeGrafter"/>
</dbReference>
<dbReference type="Proteomes" id="UP000244161">
    <property type="component" value="Unassembled WGS sequence"/>
</dbReference>
<name>A0A2T5IQ39_9LACT</name>
<dbReference type="SUPFAM" id="SSF51971">
    <property type="entry name" value="Nucleotide-binding domain"/>
    <property type="match status" value="1"/>
</dbReference>
<feature type="domain" description="Amine oxidase" evidence="1">
    <location>
        <begin position="11"/>
        <end position="282"/>
    </location>
</feature>
<organism evidence="2 3">
    <name type="scientific">Trichococcus patagoniensis</name>
    <dbReference type="NCBI Taxonomy" id="382641"/>
    <lineage>
        <taxon>Bacteria</taxon>
        <taxon>Bacillati</taxon>
        <taxon>Bacillota</taxon>
        <taxon>Bacilli</taxon>
        <taxon>Lactobacillales</taxon>
        <taxon>Carnobacteriaceae</taxon>
        <taxon>Trichococcus</taxon>
    </lineage>
</organism>
<dbReference type="PRINTS" id="PR00419">
    <property type="entry name" value="ADXRDTASE"/>
</dbReference>
<accession>A0A2T5IQ39</accession>
<reference evidence="2 3" key="1">
    <citation type="submission" date="2018-04" db="EMBL/GenBank/DDBJ databases">
        <title>Genomic Encyclopedia of Archaeal and Bacterial Type Strains, Phase II (KMG-II): from individual species to whole genera.</title>
        <authorList>
            <person name="Goeker M."/>
        </authorList>
    </citation>
    <scope>NUCLEOTIDE SEQUENCE [LARGE SCALE GENOMIC DNA]</scope>
    <source>
        <strain evidence="2 3">DSM 18806</strain>
    </source>
</reference>
<dbReference type="Gene3D" id="3.50.50.60">
    <property type="entry name" value="FAD/NAD(P)-binding domain"/>
    <property type="match status" value="1"/>
</dbReference>
<dbReference type="RefSeq" id="WP_108031535.1">
    <property type="nucleotide sequence ID" value="NZ_QAOM01000002.1"/>
</dbReference>
<dbReference type="GO" id="GO:0005829">
    <property type="term" value="C:cytosol"/>
    <property type="evidence" value="ECO:0007669"/>
    <property type="project" value="TreeGrafter"/>
</dbReference>
<protein>
    <submittedName>
        <fullName evidence="2">UDP-galactopyranose mutase</fullName>
    </submittedName>
</protein>
<comment type="caution">
    <text evidence="2">The sequence shown here is derived from an EMBL/GenBank/DDBJ whole genome shotgun (WGS) entry which is preliminary data.</text>
</comment>
<sequence>MKYLILGAGPAGLTLANRLKQSGETSFLVLEKENEAGGLCRSVDVDGSPFDIGGGHFLDVRRTNVNDFLFQFMPEDEWDKYDRDSRIEVNGNVVSHPIEANIWQMKLDDQVEYLKSIAVAGCNLGSEMPKDFVDWIYWKLGSKVAEDYMIPYNQKMFSKELDQLGTYWLEKLPNVSFEETLLSCLTKKAYGEQPGHAQFYYPKKYGYGELWLRMAEAIKENIEYNKSIQSIDFSNKIVMTSDGTQYQADIIITTIPWMGFKEIIGMPEDIKESIQQLKFSSIQTGYVAEKLDTDAQWIYCPDPKLPYHRILVRHNFCPNSKGYWTETNGERIEMEEPSNNFKYMNQHAYPLNTISKPEIMEKLLNWSAGQSVYGLGRWGEHQHYNSDVTVDLAMQLADKFINSISDTGNCND</sequence>
<dbReference type="InterPro" id="IPR002937">
    <property type="entry name" value="Amino_oxidase"/>
</dbReference>
<proteinExistence type="predicted"/>
<dbReference type="Pfam" id="PF01593">
    <property type="entry name" value="Amino_oxidase"/>
    <property type="match status" value="1"/>
</dbReference>
<evidence type="ECO:0000313" key="3">
    <source>
        <dbReference type="Proteomes" id="UP000244161"/>
    </source>
</evidence>
<dbReference type="PANTHER" id="PTHR21197">
    <property type="entry name" value="UDP-GALACTOPYRANOSE MUTASE"/>
    <property type="match status" value="1"/>
</dbReference>
<dbReference type="AlphaFoldDB" id="A0A2T5IQ39"/>
<dbReference type="GO" id="GO:0050660">
    <property type="term" value="F:flavin adenine dinucleotide binding"/>
    <property type="evidence" value="ECO:0007669"/>
    <property type="project" value="TreeGrafter"/>
</dbReference>
<dbReference type="GO" id="GO:0016491">
    <property type="term" value="F:oxidoreductase activity"/>
    <property type="evidence" value="ECO:0007669"/>
    <property type="project" value="InterPro"/>
</dbReference>